<protein>
    <recommendedName>
        <fullName evidence="3">HTH cro/C1-type domain-containing protein</fullName>
    </recommendedName>
</protein>
<evidence type="ECO:0000313" key="5">
    <source>
        <dbReference type="Proteomes" id="UP000641206"/>
    </source>
</evidence>
<feature type="transmembrane region" description="Helical" evidence="2">
    <location>
        <begin position="116"/>
        <end position="136"/>
    </location>
</feature>
<keyword evidence="2" id="KW-1133">Transmembrane helix</keyword>
<keyword evidence="5" id="KW-1185">Reference proteome</keyword>
<feature type="domain" description="HTH cro/C1-type" evidence="3">
    <location>
        <begin position="8"/>
        <end position="62"/>
    </location>
</feature>
<dbReference type="InterPro" id="IPR001387">
    <property type="entry name" value="Cro/C1-type_HTH"/>
</dbReference>
<proteinExistence type="predicted"/>
<dbReference type="RefSeq" id="WP_188733920.1">
    <property type="nucleotide sequence ID" value="NZ_BMLW01000004.1"/>
</dbReference>
<name>A0ABQ2NTB0_9BACI</name>
<dbReference type="EMBL" id="BMLW01000004">
    <property type="protein sequence ID" value="GGP09913.1"/>
    <property type="molecule type" value="Genomic_DNA"/>
</dbReference>
<evidence type="ECO:0000256" key="2">
    <source>
        <dbReference type="SAM" id="Phobius"/>
    </source>
</evidence>
<dbReference type="PROSITE" id="PS50943">
    <property type="entry name" value="HTH_CROC1"/>
    <property type="match status" value="1"/>
</dbReference>
<dbReference type="Pfam" id="PF01381">
    <property type="entry name" value="HTH_3"/>
    <property type="match status" value="1"/>
</dbReference>
<dbReference type="Gene3D" id="1.10.260.40">
    <property type="entry name" value="lambda repressor-like DNA-binding domains"/>
    <property type="match status" value="1"/>
</dbReference>
<sequence length="141" mass="16366">MAAFHEKLKRERMKHHISQEQLAEKLNISRQSISKWERKAGYPNVEMLIEISNLFDISIDELLKEDEHLQEKIIKDSKQLAYPKLKIFFTVLVLFGILFTITGIVIAFSFAFANGIFIAINAFILLIIAVICLYFVSNKYK</sequence>
<gene>
    <name evidence="4" type="ORF">GCM10011346_15920</name>
</gene>
<dbReference type="Proteomes" id="UP000641206">
    <property type="component" value="Unassembled WGS sequence"/>
</dbReference>
<feature type="transmembrane region" description="Helical" evidence="2">
    <location>
        <begin position="87"/>
        <end position="110"/>
    </location>
</feature>
<dbReference type="InterPro" id="IPR010982">
    <property type="entry name" value="Lambda_DNA-bd_dom_sf"/>
</dbReference>
<dbReference type="PANTHER" id="PTHR46558:SF15">
    <property type="entry name" value="HELIX-TURN-HELIX DOMAIN PROTEIN"/>
    <property type="match status" value="1"/>
</dbReference>
<evidence type="ECO:0000256" key="1">
    <source>
        <dbReference type="ARBA" id="ARBA00023125"/>
    </source>
</evidence>
<keyword evidence="2" id="KW-0472">Membrane</keyword>
<dbReference type="CDD" id="cd00093">
    <property type="entry name" value="HTH_XRE"/>
    <property type="match status" value="1"/>
</dbReference>
<keyword evidence="2" id="KW-0812">Transmembrane</keyword>
<dbReference type="SMART" id="SM00530">
    <property type="entry name" value="HTH_XRE"/>
    <property type="match status" value="1"/>
</dbReference>
<evidence type="ECO:0000313" key="4">
    <source>
        <dbReference type="EMBL" id="GGP09913.1"/>
    </source>
</evidence>
<organism evidence="4 5">
    <name type="scientific">Oceanobacillus neutriphilus</name>
    <dbReference type="NCBI Taxonomy" id="531815"/>
    <lineage>
        <taxon>Bacteria</taxon>
        <taxon>Bacillati</taxon>
        <taxon>Bacillota</taxon>
        <taxon>Bacilli</taxon>
        <taxon>Bacillales</taxon>
        <taxon>Bacillaceae</taxon>
        <taxon>Oceanobacillus</taxon>
    </lineage>
</organism>
<accession>A0ABQ2NTB0</accession>
<reference evidence="5" key="1">
    <citation type="journal article" date="2019" name="Int. J. Syst. Evol. Microbiol.">
        <title>The Global Catalogue of Microorganisms (GCM) 10K type strain sequencing project: providing services to taxonomists for standard genome sequencing and annotation.</title>
        <authorList>
            <consortium name="The Broad Institute Genomics Platform"/>
            <consortium name="The Broad Institute Genome Sequencing Center for Infectious Disease"/>
            <person name="Wu L."/>
            <person name="Ma J."/>
        </authorList>
    </citation>
    <scope>NUCLEOTIDE SEQUENCE [LARGE SCALE GENOMIC DNA]</scope>
    <source>
        <strain evidence="5">CGMCC 1.7693</strain>
    </source>
</reference>
<dbReference type="SUPFAM" id="SSF47413">
    <property type="entry name" value="lambda repressor-like DNA-binding domains"/>
    <property type="match status" value="1"/>
</dbReference>
<comment type="caution">
    <text evidence="4">The sequence shown here is derived from an EMBL/GenBank/DDBJ whole genome shotgun (WGS) entry which is preliminary data.</text>
</comment>
<keyword evidence="1" id="KW-0238">DNA-binding</keyword>
<evidence type="ECO:0000259" key="3">
    <source>
        <dbReference type="PROSITE" id="PS50943"/>
    </source>
</evidence>
<dbReference type="PANTHER" id="PTHR46558">
    <property type="entry name" value="TRACRIPTIONAL REGULATORY PROTEIN-RELATED-RELATED"/>
    <property type="match status" value="1"/>
</dbReference>